<comment type="caution">
    <text evidence="2">The sequence shown here is derived from an EMBL/GenBank/DDBJ whole genome shotgun (WGS) entry which is preliminary data.</text>
</comment>
<protein>
    <submittedName>
        <fullName evidence="2">Uncharacterized protein</fullName>
    </submittedName>
</protein>
<sequence length="185" mass="20576">MALGPVARLWVRLSGWQQDQVGAVAKAELARLADRLMRLDAAPRLLAGRFADRLEETGGEALVECPYPWLVRRGMVQRPACSDWRCDDGIRLDTGGECGNCGTVVHIRRARRARIAAEVDRELPGLTDAERRQVLEDRLREQAAAEAEDFVRRREQAAAEQARRDAARAAAEERAEHERQAAAAA</sequence>
<feature type="region of interest" description="Disordered" evidence="1">
    <location>
        <begin position="145"/>
        <end position="185"/>
    </location>
</feature>
<gene>
    <name evidence="2" type="ORF">STRAU_4264</name>
</gene>
<keyword evidence="3" id="KW-1185">Reference proteome</keyword>
<dbReference type="PATRIC" id="fig|1286094.4.peg.4216"/>
<evidence type="ECO:0000313" key="2">
    <source>
        <dbReference type="EMBL" id="EPH42677.1"/>
    </source>
</evidence>
<accession>S4AMP4</accession>
<dbReference type="RefSeq" id="WP_016642391.1">
    <property type="nucleotide sequence ID" value="NZ_AOPZ01000217.1"/>
</dbReference>
<organism evidence="2 3">
    <name type="scientific">Streptomyces aurantiacus JA 4570</name>
    <dbReference type="NCBI Taxonomy" id="1286094"/>
    <lineage>
        <taxon>Bacteria</taxon>
        <taxon>Bacillati</taxon>
        <taxon>Actinomycetota</taxon>
        <taxon>Actinomycetes</taxon>
        <taxon>Kitasatosporales</taxon>
        <taxon>Streptomycetaceae</taxon>
        <taxon>Streptomyces</taxon>
        <taxon>Streptomyces aurantiacus group</taxon>
    </lineage>
</organism>
<reference evidence="2 3" key="1">
    <citation type="submission" date="2013-02" db="EMBL/GenBank/DDBJ databases">
        <title>Draft Genome Sequence of Streptomyces aurantiacus, Which Produces Setomimycin.</title>
        <authorList>
            <person name="Gruening B.A."/>
            <person name="Praeg A."/>
            <person name="Erxleben A."/>
            <person name="Guenther S."/>
            <person name="Mueller M."/>
        </authorList>
    </citation>
    <scope>NUCLEOTIDE SEQUENCE [LARGE SCALE GENOMIC DNA]</scope>
    <source>
        <strain evidence="2 3">JA 4570</strain>
    </source>
</reference>
<proteinExistence type="predicted"/>
<dbReference type="AlphaFoldDB" id="S4AMP4"/>
<evidence type="ECO:0000256" key="1">
    <source>
        <dbReference type="SAM" id="MobiDB-lite"/>
    </source>
</evidence>
<dbReference type="Proteomes" id="UP000014629">
    <property type="component" value="Unassembled WGS sequence"/>
</dbReference>
<name>S4AMP4_9ACTN</name>
<dbReference type="EMBL" id="AOPZ01000217">
    <property type="protein sequence ID" value="EPH42677.1"/>
    <property type="molecule type" value="Genomic_DNA"/>
</dbReference>
<evidence type="ECO:0000313" key="3">
    <source>
        <dbReference type="Proteomes" id="UP000014629"/>
    </source>
</evidence>